<accession>A0A081C7V3</accession>
<dbReference type="PROSITE" id="PS00061">
    <property type="entry name" value="ADH_SHORT"/>
    <property type="match status" value="1"/>
</dbReference>
<name>A0A081C7V3_VECG1</name>
<keyword evidence="4" id="KW-1185">Reference proteome</keyword>
<dbReference type="InterPro" id="IPR020904">
    <property type="entry name" value="Sc_DH/Rdtase_CS"/>
</dbReference>
<dbReference type="HOGENOM" id="CLU_007383_1_7_0"/>
<dbReference type="SUPFAM" id="SSF51735">
    <property type="entry name" value="NAD(P)-binding Rossmann-fold domains"/>
    <property type="match status" value="1"/>
</dbReference>
<dbReference type="Proteomes" id="UP000030661">
    <property type="component" value="Unassembled WGS sequence"/>
</dbReference>
<dbReference type="Gene3D" id="3.40.50.720">
    <property type="entry name" value="NAD(P)-binding Rossmann-like Domain"/>
    <property type="match status" value="1"/>
</dbReference>
<dbReference type="AlphaFoldDB" id="A0A081C7V3"/>
<dbReference type="Pfam" id="PF01370">
    <property type="entry name" value="Epimerase"/>
    <property type="match status" value="1"/>
</dbReference>
<dbReference type="STRING" id="1499967.U27_00555"/>
<evidence type="ECO:0000313" key="3">
    <source>
        <dbReference type="EMBL" id="GAK60658.1"/>
    </source>
</evidence>
<dbReference type="PANTHER" id="PTHR43000">
    <property type="entry name" value="DTDP-D-GLUCOSE 4,6-DEHYDRATASE-RELATED"/>
    <property type="match status" value="1"/>
</dbReference>
<dbReference type="eggNOG" id="COG0451">
    <property type="taxonomic scope" value="Bacteria"/>
</dbReference>
<evidence type="ECO:0000313" key="4">
    <source>
        <dbReference type="Proteomes" id="UP000030661"/>
    </source>
</evidence>
<dbReference type="EMBL" id="DF820474">
    <property type="protein sequence ID" value="GAK60658.1"/>
    <property type="molecule type" value="Genomic_DNA"/>
</dbReference>
<protein>
    <submittedName>
        <fullName evidence="3">NAD dependent epimerase/dehydratase protein</fullName>
    </submittedName>
</protein>
<dbReference type="InterPro" id="IPR001509">
    <property type="entry name" value="Epimerase_deHydtase"/>
</dbReference>
<evidence type="ECO:0000259" key="2">
    <source>
        <dbReference type="Pfam" id="PF01370"/>
    </source>
</evidence>
<proteinExistence type="inferred from homology"/>
<gene>
    <name evidence="3" type="ORF">U27_00555</name>
</gene>
<feature type="domain" description="NAD-dependent epimerase/dehydratase" evidence="2">
    <location>
        <begin position="8"/>
        <end position="247"/>
    </location>
</feature>
<organism evidence="3">
    <name type="scientific">Vecturithrix granuli</name>
    <dbReference type="NCBI Taxonomy" id="1499967"/>
    <lineage>
        <taxon>Bacteria</taxon>
        <taxon>Candidatus Moduliflexota</taxon>
        <taxon>Candidatus Vecturitrichia</taxon>
        <taxon>Candidatus Vecturitrichales</taxon>
        <taxon>Candidatus Vecturitrichaceae</taxon>
        <taxon>Candidatus Vecturithrix</taxon>
    </lineage>
</organism>
<comment type="similarity">
    <text evidence="1">Belongs to the NAD(P)-dependent epimerase/dehydratase family.</text>
</comment>
<dbReference type="InterPro" id="IPR036291">
    <property type="entry name" value="NAD(P)-bd_dom_sf"/>
</dbReference>
<sequence>MDIQGKRILVIGGAGLIGSHVVEALLQEDVKQVCVYDNFCRGTYENLAEALKDARCRIFEIGGDILQTDILEAAMKEADAVIHLAALWLLQCHEFPRAAFDVNIRGMFNVLEACVANKIERLIYSSSASVYGDAVEEPMTENHPYNNWTFYGATKIAGEHLFKAYHKRYGLEGVGLRYMNVYGPRQDYKGAYIAVMMKILDRLDQRLPPIVYGDGSQAYDFIYVGDTARANVCALKSDVPFGFYNVGRGVKTSIKELAEIMLKLTGSNLSIHYEPTGQTFVTNRVGDPSAAARDLGFTWSVDLAEGLRRLITWRTAHIEQVEQRRKRAS</sequence>
<evidence type="ECO:0000256" key="1">
    <source>
        <dbReference type="ARBA" id="ARBA00007637"/>
    </source>
</evidence>
<reference evidence="3" key="1">
    <citation type="journal article" date="2015" name="PeerJ">
        <title>First genomic representation of candidate bacterial phylum KSB3 points to enhanced environmental sensing as a trigger of wastewater bulking.</title>
        <authorList>
            <person name="Sekiguchi Y."/>
            <person name="Ohashi A."/>
            <person name="Parks D.H."/>
            <person name="Yamauchi T."/>
            <person name="Tyson G.W."/>
            <person name="Hugenholtz P."/>
        </authorList>
    </citation>
    <scope>NUCLEOTIDE SEQUENCE [LARGE SCALE GENOMIC DNA]</scope>
</reference>